<dbReference type="EMBL" id="JABELX010000025">
    <property type="protein sequence ID" value="NNH75683.1"/>
    <property type="molecule type" value="Genomic_DNA"/>
</dbReference>
<keyword evidence="2" id="KW-1185">Reference proteome</keyword>
<evidence type="ECO:0000313" key="1">
    <source>
        <dbReference type="EMBL" id="NNH75683.1"/>
    </source>
</evidence>
<name>A0A849CA21_9NOCA</name>
<comment type="caution">
    <text evidence="1">The sequence shown here is derived from an EMBL/GenBank/DDBJ whole genome shotgun (WGS) entry which is preliminary data.</text>
</comment>
<gene>
    <name evidence="1" type="ORF">HLB23_38525</name>
</gene>
<dbReference type="Proteomes" id="UP000586827">
    <property type="component" value="Unassembled WGS sequence"/>
</dbReference>
<evidence type="ECO:0000313" key="2">
    <source>
        <dbReference type="Proteomes" id="UP000586827"/>
    </source>
</evidence>
<reference evidence="1 2" key="1">
    <citation type="submission" date="2020-05" db="EMBL/GenBank/DDBJ databases">
        <title>MicrobeNet Type strains.</title>
        <authorList>
            <person name="Nicholson A.C."/>
        </authorList>
    </citation>
    <scope>NUCLEOTIDE SEQUENCE [LARGE SCALE GENOMIC DNA]</scope>
    <source>
        <strain evidence="1 2">JCM 3224</strain>
    </source>
</reference>
<accession>A0A849CA21</accession>
<organism evidence="1 2">
    <name type="scientific">Nocardia uniformis</name>
    <dbReference type="NCBI Taxonomy" id="53432"/>
    <lineage>
        <taxon>Bacteria</taxon>
        <taxon>Bacillati</taxon>
        <taxon>Actinomycetota</taxon>
        <taxon>Actinomycetes</taxon>
        <taxon>Mycobacteriales</taxon>
        <taxon>Nocardiaceae</taxon>
        <taxon>Nocardia</taxon>
    </lineage>
</organism>
<dbReference type="RefSeq" id="WP_170264409.1">
    <property type="nucleotide sequence ID" value="NZ_JABELX010000025.1"/>
</dbReference>
<sequence>MARHAHMDPAAPETPAPEMCKETTAMTDTTATPAPSDRHAAGRTDLELCPIHVGGDVYPLGYPSVRGRVTYVEDYPDGLIECVVELTSEPGRIITRPWQLRPADDTDPQSVEAAMSTLITAQRITAERVLGDKQQRALAAAQELARDLAMLIDDLEHDREPACDPDDWELDELRESLSELSQFRTETAELPE</sequence>
<dbReference type="AlphaFoldDB" id="A0A849CA21"/>
<protein>
    <submittedName>
        <fullName evidence="1">Uncharacterized protein</fullName>
    </submittedName>
</protein>
<proteinExistence type="predicted"/>